<dbReference type="Proteomes" id="UP000077521">
    <property type="component" value="Unassembled WGS sequence"/>
</dbReference>
<protein>
    <submittedName>
        <fullName evidence="2">Uncharacterized protein</fullName>
    </submittedName>
</protein>
<evidence type="ECO:0000256" key="1">
    <source>
        <dbReference type="SAM" id="MobiDB-lite"/>
    </source>
</evidence>
<reference evidence="2" key="2">
    <citation type="journal article" date="2019" name="IMA Fungus">
        <title>Genome sequencing and comparison of five Tilletia species to identify candidate genes for the detection of regulated species infecting wheat.</title>
        <authorList>
            <person name="Nguyen H.D.T."/>
            <person name="Sultana T."/>
            <person name="Kesanakurti P."/>
            <person name="Hambleton S."/>
        </authorList>
    </citation>
    <scope>NUCLEOTIDE SEQUENCE</scope>
    <source>
        <strain evidence="2">DAOMC 236416</strain>
    </source>
</reference>
<comment type="caution">
    <text evidence="2">The sequence shown here is derived from an EMBL/GenBank/DDBJ whole genome shotgun (WGS) entry which is preliminary data.</text>
</comment>
<accession>A0A177T4A1</accession>
<feature type="region of interest" description="Disordered" evidence="1">
    <location>
        <begin position="1"/>
        <end position="47"/>
    </location>
</feature>
<organism evidence="2 3">
    <name type="scientific">Tilletia indica</name>
    <dbReference type="NCBI Taxonomy" id="43049"/>
    <lineage>
        <taxon>Eukaryota</taxon>
        <taxon>Fungi</taxon>
        <taxon>Dikarya</taxon>
        <taxon>Basidiomycota</taxon>
        <taxon>Ustilaginomycotina</taxon>
        <taxon>Exobasidiomycetes</taxon>
        <taxon>Tilletiales</taxon>
        <taxon>Tilletiaceae</taxon>
        <taxon>Tilletia</taxon>
    </lineage>
</organism>
<evidence type="ECO:0000313" key="3">
    <source>
        <dbReference type="Proteomes" id="UP000077521"/>
    </source>
</evidence>
<reference evidence="2" key="1">
    <citation type="submission" date="2016-04" db="EMBL/GenBank/DDBJ databases">
        <authorList>
            <person name="Nguyen H.D."/>
            <person name="Samba Siva P."/>
            <person name="Cullis J."/>
            <person name="Levesque C.A."/>
            <person name="Hambleton S."/>
        </authorList>
    </citation>
    <scope>NUCLEOTIDE SEQUENCE</scope>
    <source>
        <strain evidence="2">DAOMC 236416</strain>
    </source>
</reference>
<name>A0A177T4A1_9BASI</name>
<sequence length="110" mass="11649">MNNVKNNSSKGKKRPAEGEQSGRRVTRQMRAASEAPPSQLGSTSVQAGRDIRLEAGAHLFVTSGDLKLVNELADKEGSVANDIATKSAELAELVQQGKMARSGLVKCKVS</sequence>
<proteinExistence type="predicted"/>
<keyword evidence="3" id="KW-1185">Reference proteome</keyword>
<dbReference type="AlphaFoldDB" id="A0A177T4A1"/>
<evidence type="ECO:0000313" key="2">
    <source>
        <dbReference type="EMBL" id="KAE8244091.1"/>
    </source>
</evidence>
<gene>
    <name evidence="2" type="ORF">A4X13_0g6825</name>
</gene>
<dbReference type="EMBL" id="LWDF02000710">
    <property type="protein sequence ID" value="KAE8244091.1"/>
    <property type="molecule type" value="Genomic_DNA"/>
</dbReference>